<dbReference type="GO" id="GO:0006508">
    <property type="term" value="P:proteolysis"/>
    <property type="evidence" value="ECO:0007669"/>
    <property type="project" value="InterPro"/>
</dbReference>
<organism evidence="4 5">
    <name type="scientific">Ambispora gerdemannii</name>
    <dbReference type="NCBI Taxonomy" id="144530"/>
    <lineage>
        <taxon>Eukaryota</taxon>
        <taxon>Fungi</taxon>
        <taxon>Fungi incertae sedis</taxon>
        <taxon>Mucoromycota</taxon>
        <taxon>Glomeromycotina</taxon>
        <taxon>Glomeromycetes</taxon>
        <taxon>Archaeosporales</taxon>
        <taxon>Ambisporaceae</taxon>
        <taxon>Ambispora</taxon>
    </lineage>
</organism>
<dbReference type="Proteomes" id="UP000789831">
    <property type="component" value="Unassembled WGS sequence"/>
</dbReference>
<dbReference type="Gene3D" id="2.40.70.10">
    <property type="entry name" value="Acid Proteases"/>
    <property type="match status" value="2"/>
</dbReference>
<accession>A0A9N8V132</accession>
<gene>
    <name evidence="4" type="ORF">AGERDE_LOCUS129</name>
</gene>
<dbReference type="Pfam" id="PF00026">
    <property type="entry name" value="Asp"/>
    <property type="match status" value="1"/>
</dbReference>
<dbReference type="InterPro" id="IPR001461">
    <property type="entry name" value="Aspartic_peptidase_A1"/>
</dbReference>
<dbReference type="AlphaFoldDB" id="A0A9N8V132"/>
<comment type="similarity">
    <text evidence="1">Belongs to the peptidase A1 family.</text>
</comment>
<proteinExistence type="inferred from homology"/>
<dbReference type="PRINTS" id="PR00792">
    <property type="entry name" value="PEPSIN"/>
</dbReference>
<name>A0A9N8V132_9GLOM</name>
<dbReference type="PANTHER" id="PTHR47966">
    <property type="entry name" value="BETA-SITE APP-CLEAVING ENZYME, ISOFORM A-RELATED"/>
    <property type="match status" value="1"/>
</dbReference>
<dbReference type="SUPFAM" id="SSF50630">
    <property type="entry name" value="Acid proteases"/>
    <property type="match status" value="1"/>
</dbReference>
<dbReference type="CDD" id="cd05471">
    <property type="entry name" value="pepsin_like"/>
    <property type="match status" value="1"/>
</dbReference>
<protein>
    <submittedName>
        <fullName evidence="4">5287_t:CDS:1</fullName>
    </submittedName>
</protein>
<feature type="active site" evidence="2">
    <location>
        <position position="379"/>
    </location>
</feature>
<evidence type="ECO:0000259" key="3">
    <source>
        <dbReference type="PROSITE" id="PS51767"/>
    </source>
</evidence>
<dbReference type="GO" id="GO:0004190">
    <property type="term" value="F:aspartic-type endopeptidase activity"/>
    <property type="evidence" value="ECO:0007669"/>
    <property type="project" value="InterPro"/>
</dbReference>
<dbReference type="OrthoDB" id="2747330at2759"/>
<comment type="caution">
    <text evidence="4">The sequence shown here is derived from an EMBL/GenBank/DDBJ whole genome shotgun (WGS) entry which is preliminary data.</text>
</comment>
<reference evidence="4" key="1">
    <citation type="submission" date="2021-06" db="EMBL/GenBank/DDBJ databases">
        <authorList>
            <person name="Kallberg Y."/>
            <person name="Tangrot J."/>
            <person name="Rosling A."/>
        </authorList>
    </citation>
    <scope>NUCLEOTIDE SEQUENCE</scope>
    <source>
        <strain evidence="4">MT106</strain>
    </source>
</reference>
<evidence type="ECO:0000256" key="2">
    <source>
        <dbReference type="PIRSR" id="PIRSR601461-1"/>
    </source>
</evidence>
<dbReference type="EMBL" id="CAJVPL010000006">
    <property type="protein sequence ID" value="CAG8433449.1"/>
    <property type="molecule type" value="Genomic_DNA"/>
</dbReference>
<feature type="active site" evidence="2">
    <location>
        <position position="196"/>
    </location>
</feature>
<sequence length="501" mass="56857">MRKSTSTFIKTKVLNIDEDLKSPGSESFGCCSVKIGIEFMTDRRVSAYSTLNSFTSRTSSRTAFSTTSGRHTLHKLPPLDTVQIFYEGYPQQKLITEAAALVSKIERGEAVTGFERDRIRSRLGTEICRRCSPGTAEFLSWQVFLDLLPLTRTRRSIDIHRRNFGNIKENASFYGGEFHSTIQIGEPGQEFNVLFDTGSTPLWVSHRSCNTTHTTFDPRKSRSFKKIGIPWNITYADNDSANGYLARETITIGEGVKIRNQVFSLAIKINGTFDQEPIDGVCGLGYGHFYARKHYRNLFENMKHQHLIQHQLFSIWYGKGSTSSLSGEILFGEINHERYTEKISYFPIIPNISGDWKIHLEAICIGNRTIKCQIEAFIDSGIIGLYLPQFFVDRVHANIQGAWREDSGFWKLLCGSTGEKLMIKDDIGFVFDGGSVLRIPLHDFYDKDNGDSVSNCVDGYNWSLLSPQQGDCAYLGSTFIQNWYTIFDFDNRRIGFAKSVY</sequence>
<dbReference type="InterPro" id="IPR034164">
    <property type="entry name" value="Pepsin-like_dom"/>
</dbReference>
<keyword evidence="5" id="KW-1185">Reference proteome</keyword>
<dbReference type="PROSITE" id="PS51767">
    <property type="entry name" value="PEPTIDASE_A1"/>
    <property type="match status" value="1"/>
</dbReference>
<evidence type="ECO:0000313" key="4">
    <source>
        <dbReference type="EMBL" id="CAG8433449.1"/>
    </source>
</evidence>
<evidence type="ECO:0000256" key="1">
    <source>
        <dbReference type="ARBA" id="ARBA00007447"/>
    </source>
</evidence>
<dbReference type="InterPro" id="IPR021109">
    <property type="entry name" value="Peptidase_aspartic_dom_sf"/>
</dbReference>
<evidence type="ECO:0000313" key="5">
    <source>
        <dbReference type="Proteomes" id="UP000789831"/>
    </source>
</evidence>
<dbReference type="PANTHER" id="PTHR47966:SF51">
    <property type="entry name" value="BETA-SITE APP-CLEAVING ENZYME, ISOFORM A-RELATED"/>
    <property type="match status" value="1"/>
</dbReference>
<feature type="domain" description="Peptidase A1" evidence="3">
    <location>
        <begin position="178"/>
        <end position="497"/>
    </location>
</feature>
<dbReference type="InterPro" id="IPR033121">
    <property type="entry name" value="PEPTIDASE_A1"/>
</dbReference>